<dbReference type="OrthoDB" id="9797506at2"/>
<name>A0A2N7WRV3_9BURK</name>
<dbReference type="PANTHER" id="PTHR30289">
    <property type="entry name" value="UNCHARACTERIZED PROTEIN YBCL-RELATED"/>
    <property type="match status" value="1"/>
</dbReference>
<dbReference type="Proteomes" id="UP000235777">
    <property type="component" value="Unassembled WGS sequence"/>
</dbReference>
<organism evidence="2 3">
    <name type="scientific">Trinickia symbiotica</name>
    <dbReference type="NCBI Taxonomy" id="863227"/>
    <lineage>
        <taxon>Bacteria</taxon>
        <taxon>Pseudomonadati</taxon>
        <taxon>Pseudomonadota</taxon>
        <taxon>Betaproteobacteria</taxon>
        <taxon>Burkholderiales</taxon>
        <taxon>Burkholderiaceae</taxon>
        <taxon>Trinickia</taxon>
    </lineage>
</organism>
<feature type="chain" id="PRO_5014802169" evidence="1">
    <location>
        <begin position="28"/>
        <end position="189"/>
    </location>
</feature>
<evidence type="ECO:0000313" key="3">
    <source>
        <dbReference type="Proteomes" id="UP000235777"/>
    </source>
</evidence>
<sequence length="189" mass="19915">MSTRWSVVASVALSFSAWLGVAAPALAQGTFSVTSKDLEPDKAVGLQHVYNSDGCSGKNISPQLRWSGVPAGTKSFAVTMFDPDAPGPAGWWHWAVAEIPADVRELPSNASASGFLKRMHAVEASNDFGTPGYGGPCPPQGQTHRYIVTVYALGTSDLRLAPGQPAPMFDHEIGTSILGKASITVKYGR</sequence>
<evidence type="ECO:0000256" key="1">
    <source>
        <dbReference type="SAM" id="SignalP"/>
    </source>
</evidence>
<dbReference type="InterPro" id="IPR008914">
    <property type="entry name" value="PEBP"/>
</dbReference>
<dbReference type="CDD" id="cd00865">
    <property type="entry name" value="PEBP_bact_arch"/>
    <property type="match status" value="1"/>
</dbReference>
<gene>
    <name evidence="2" type="ORF">C0Z20_26910</name>
</gene>
<protein>
    <submittedName>
        <fullName evidence="2">YbhB/YbcL family Raf kinase inhibitor-like protein</fullName>
    </submittedName>
</protein>
<feature type="signal peptide" evidence="1">
    <location>
        <begin position="1"/>
        <end position="27"/>
    </location>
</feature>
<dbReference type="SUPFAM" id="SSF49777">
    <property type="entry name" value="PEBP-like"/>
    <property type="match status" value="1"/>
</dbReference>
<accession>A0A2N7WRV3</accession>
<proteinExistence type="predicted"/>
<dbReference type="AlphaFoldDB" id="A0A2N7WRV3"/>
<dbReference type="Pfam" id="PF01161">
    <property type="entry name" value="PBP"/>
    <property type="match status" value="1"/>
</dbReference>
<dbReference type="InterPro" id="IPR036610">
    <property type="entry name" value="PEBP-like_sf"/>
</dbReference>
<evidence type="ECO:0000313" key="2">
    <source>
        <dbReference type="EMBL" id="PMS32130.1"/>
    </source>
</evidence>
<comment type="caution">
    <text evidence="2">The sequence shown here is derived from an EMBL/GenBank/DDBJ whole genome shotgun (WGS) entry which is preliminary data.</text>
</comment>
<dbReference type="NCBIfam" id="TIGR00481">
    <property type="entry name" value="YbhB/YbcL family Raf kinase inhibitor-like protein"/>
    <property type="match status" value="1"/>
</dbReference>
<dbReference type="STRING" id="863227.GCA_000373005_03142"/>
<dbReference type="PANTHER" id="PTHR30289:SF1">
    <property type="entry name" value="PEBP (PHOSPHATIDYLETHANOLAMINE-BINDING PROTEIN) FAMILY PROTEIN"/>
    <property type="match status" value="1"/>
</dbReference>
<reference evidence="2 3" key="1">
    <citation type="submission" date="2018-01" db="EMBL/GenBank/DDBJ databases">
        <title>Whole genome analyses suggest that Burkholderia sensu lato contains two further novel genera in the rhizoxinica-symbiotica group Mycetohabitans gen. nov., and Trinickia gen. nov.: implications for the evolution of diazotrophy and nodulation in the Burkholderiaceae.</title>
        <authorList>
            <person name="Estrada-de los Santos P."/>
            <person name="Palmer M."/>
            <person name="Chavez-Ramirez B."/>
            <person name="Beukes C."/>
            <person name="Steenkamp E.T."/>
            <person name="Hirsch A.M."/>
            <person name="Manyaka P."/>
            <person name="Maluk M."/>
            <person name="Lafos M."/>
            <person name="Crook M."/>
            <person name="Gross E."/>
            <person name="Simon M.F."/>
            <person name="Bueno dos Reis Junior F."/>
            <person name="Poole P.S."/>
            <person name="Venter S.N."/>
            <person name="James E.K."/>
        </authorList>
    </citation>
    <scope>NUCLEOTIDE SEQUENCE [LARGE SCALE GENOMIC DNA]</scope>
    <source>
        <strain evidence="2 3">JPY 581</strain>
    </source>
</reference>
<dbReference type="EMBL" id="PNYC01000023">
    <property type="protein sequence ID" value="PMS32130.1"/>
    <property type="molecule type" value="Genomic_DNA"/>
</dbReference>
<dbReference type="RefSeq" id="WP_018441719.1">
    <property type="nucleotide sequence ID" value="NZ_KB890179.1"/>
</dbReference>
<keyword evidence="3" id="KW-1185">Reference proteome</keyword>
<dbReference type="Gene3D" id="3.90.280.10">
    <property type="entry name" value="PEBP-like"/>
    <property type="match status" value="1"/>
</dbReference>
<keyword evidence="1" id="KW-0732">Signal</keyword>
<dbReference type="InterPro" id="IPR005247">
    <property type="entry name" value="YbhB_YbcL/LppC-like"/>
</dbReference>